<comment type="similarity">
    <text evidence="2">Belongs to the ArgJ family.</text>
</comment>
<dbReference type="InterPro" id="IPR002813">
    <property type="entry name" value="Arg_biosynth_ArgJ"/>
</dbReference>
<dbReference type="PANTHER" id="PTHR23100">
    <property type="entry name" value="ARGININE BIOSYNTHESIS BIFUNCTIONAL PROTEIN ARGJ"/>
    <property type="match status" value="1"/>
</dbReference>
<feature type="binding site" evidence="2">
    <location>
        <position position="168"/>
    </location>
    <ligand>
        <name>substrate</name>
    </ligand>
</feature>
<evidence type="ECO:0000256" key="1">
    <source>
        <dbReference type="ARBA" id="ARBA00011475"/>
    </source>
</evidence>
<dbReference type="EMBL" id="JADBDY010000001">
    <property type="protein sequence ID" value="MBE1457436.1"/>
    <property type="molecule type" value="Genomic_DNA"/>
</dbReference>
<dbReference type="RefSeq" id="WP_191273629.1">
    <property type="nucleotide sequence ID" value="NZ_BMXJ01000006.1"/>
</dbReference>
<sequence length="278" mass="27815">MSVTAPQGFRAAGVTAGIRADRARDVAVVVNDGPLRTAGAVFTDHPDRAAPVLWSQQVVSGGRVRAAVLNSGCANAGTGPLGFQAAHAEAEHAADLLSDSAAEIVLCSAGPVGANLPTDALNTGVSAALAEAGRGGGLPAADAIRTGDTVAKFAFLRGEDVTVGGMAKGPDASLGALLCVLTTDAALSSEQCQRLVADAAARTFAPLTGTNDTVLLMASGAAQDARGEGTAPDEEAVADLLTRVCEELAAQLEADTPEPDDAPAPEDQRPPEDKQATS</sequence>
<dbReference type="InterPro" id="IPR016117">
    <property type="entry name" value="ArgJ-like_dom_sf"/>
</dbReference>
<proteinExistence type="inferred from homology"/>
<dbReference type="Gene3D" id="3.60.70.12">
    <property type="entry name" value="L-amino peptidase D-ALA esterase/amidase"/>
    <property type="match status" value="1"/>
</dbReference>
<keyword evidence="2" id="KW-0028">Amino-acid biosynthesis</keyword>
<accession>A0ABR9HET6</accession>
<keyword evidence="2" id="KW-0963">Cytoplasm</keyword>
<comment type="pathway">
    <text evidence="2">Amino-acid biosynthesis; L-arginine biosynthesis; L-ornithine and N-acetyl-L-glutamate from L-glutamate and N(2)-acetyl-L-ornithine (cyclic): step 1/1.</text>
</comment>
<comment type="subunit">
    <text evidence="1 2">Heterotetramer of two alpha and two beta chains.</text>
</comment>
<dbReference type="PANTHER" id="PTHR23100:SF0">
    <property type="entry name" value="ARGININE BIOSYNTHESIS BIFUNCTIONAL PROTEIN ARGJ, MITOCHONDRIAL"/>
    <property type="match status" value="1"/>
</dbReference>
<dbReference type="HAMAP" id="MF_01106">
    <property type="entry name" value="ArgJ"/>
    <property type="match status" value="1"/>
</dbReference>
<comment type="catalytic activity">
    <reaction evidence="2">
        <text>N(2)-acetyl-L-ornithine + L-glutamate = N-acetyl-L-glutamate + L-ornithine</text>
        <dbReference type="Rhea" id="RHEA:15349"/>
        <dbReference type="ChEBI" id="CHEBI:29985"/>
        <dbReference type="ChEBI" id="CHEBI:44337"/>
        <dbReference type="ChEBI" id="CHEBI:46911"/>
        <dbReference type="ChEBI" id="CHEBI:57805"/>
        <dbReference type="EC" id="2.3.1.35"/>
    </reaction>
</comment>
<evidence type="ECO:0000256" key="2">
    <source>
        <dbReference type="HAMAP-Rule" id="MF_01106"/>
    </source>
</evidence>
<keyword evidence="2 4" id="KW-0808">Transferase</keyword>
<name>A0ABR9HET6_9ACTN</name>
<feature type="region of interest" description="Disordered" evidence="3">
    <location>
        <begin position="251"/>
        <end position="278"/>
    </location>
</feature>
<feature type="chain" id="PRO_5044907259" description="Arginine biosynthesis bifunctional protein ArgJ alpha chain" evidence="2">
    <location>
        <begin position="1"/>
        <end position="175"/>
    </location>
</feature>
<reference evidence="4 5" key="1">
    <citation type="submission" date="2020-10" db="EMBL/GenBank/DDBJ databases">
        <title>Sequencing the genomes of 1000 actinobacteria strains.</title>
        <authorList>
            <person name="Klenk H.-P."/>
        </authorList>
    </citation>
    <scope>NUCLEOTIDE SEQUENCE [LARGE SCALE GENOMIC DNA]</scope>
    <source>
        <strain evidence="4 5">DSM 45157</strain>
    </source>
</reference>
<keyword evidence="2" id="KW-0055">Arginine biosynthesis</keyword>
<feature type="binding site" evidence="2">
    <location>
        <position position="146"/>
    </location>
    <ligand>
        <name>substrate</name>
    </ligand>
</feature>
<keyword evidence="2 4" id="KW-0012">Acyltransferase</keyword>
<evidence type="ECO:0000313" key="4">
    <source>
        <dbReference type="EMBL" id="MBE1457436.1"/>
    </source>
</evidence>
<comment type="subcellular location">
    <subcellularLocation>
        <location evidence="2">Cytoplasm</location>
    </subcellularLocation>
</comment>
<protein>
    <recommendedName>
        <fullName evidence="2">Arginine biosynthesis bifunctional protein ArgJ</fullName>
    </recommendedName>
    <domain>
        <recommendedName>
            <fullName evidence="2">Glutamate N-acetyltransferase</fullName>
            <ecNumber evidence="2">2.3.1.35</ecNumber>
        </recommendedName>
        <alternativeName>
            <fullName evidence="2">Ornithine acetyltransferase</fullName>
            <shortName evidence="2">OATase</shortName>
        </alternativeName>
        <alternativeName>
            <fullName evidence="2">Ornithine transacetylase</fullName>
        </alternativeName>
    </domain>
    <domain>
        <recommendedName>
            <fullName evidence="2">Amino-acid acetyltransferase</fullName>
            <ecNumber evidence="2">2.3.1.1</ecNumber>
        </recommendedName>
        <alternativeName>
            <fullName evidence="2">N-acetylglutamate synthase</fullName>
            <shortName evidence="2">AGSase</shortName>
        </alternativeName>
    </domain>
    <component>
        <recommendedName>
            <fullName evidence="2">Arginine biosynthesis bifunctional protein ArgJ alpha chain</fullName>
        </recommendedName>
    </component>
    <component>
        <recommendedName>
            <fullName evidence="2">Arginine biosynthesis bifunctional protein ArgJ beta chain</fullName>
        </recommendedName>
    </component>
</protein>
<evidence type="ECO:0000256" key="3">
    <source>
        <dbReference type="SAM" id="MobiDB-lite"/>
    </source>
</evidence>
<comment type="catalytic activity">
    <reaction evidence="2">
        <text>L-glutamate + acetyl-CoA = N-acetyl-L-glutamate + CoA + H(+)</text>
        <dbReference type="Rhea" id="RHEA:24292"/>
        <dbReference type="ChEBI" id="CHEBI:15378"/>
        <dbReference type="ChEBI" id="CHEBI:29985"/>
        <dbReference type="ChEBI" id="CHEBI:44337"/>
        <dbReference type="ChEBI" id="CHEBI:57287"/>
        <dbReference type="ChEBI" id="CHEBI:57288"/>
        <dbReference type="EC" id="2.3.1.1"/>
    </reaction>
</comment>
<dbReference type="GO" id="GO:0004358">
    <property type="term" value="F:L-glutamate N-acetyltransferase activity, acting on acetyl-L-ornithine as donor"/>
    <property type="evidence" value="ECO:0007669"/>
    <property type="project" value="UniProtKB-EC"/>
</dbReference>
<evidence type="ECO:0000313" key="5">
    <source>
        <dbReference type="Proteomes" id="UP000598217"/>
    </source>
</evidence>
<feature type="compositionally biased region" description="Acidic residues" evidence="3">
    <location>
        <begin position="255"/>
        <end position="264"/>
    </location>
</feature>
<feature type="compositionally biased region" description="Basic and acidic residues" evidence="3">
    <location>
        <begin position="266"/>
        <end position="278"/>
    </location>
</feature>
<feature type="site" description="Involved in the stabilization of negative charge on the oxyanion by the formation of the oxyanion hole" evidence="2">
    <location>
        <position position="110"/>
    </location>
</feature>
<feature type="chain" id="PRO_5044907260" description="Arginine biosynthesis bifunctional protein ArgJ beta chain" evidence="2">
    <location>
        <begin position="176"/>
        <end position="278"/>
    </location>
</feature>
<dbReference type="Gene3D" id="3.30.2330.10">
    <property type="entry name" value="arginine biosynthesis bifunctional protein suprefamily"/>
    <property type="match status" value="1"/>
</dbReference>
<comment type="function">
    <text evidence="2">Catalyzes two activities which are involved in the cyclic version of arginine biosynthesis: the synthesis of N-acetylglutamate from glutamate and acetyl-CoA as the acetyl donor, and of ornithine by transacetylation between N(2)-acetylornithine and glutamate.</text>
</comment>
<keyword evidence="2" id="KW-0511">Multifunctional enzyme</keyword>
<dbReference type="Proteomes" id="UP000598217">
    <property type="component" value="Unassembled WGS sequence"/>
</dbReference>
<dbReference type="EC" id="2.3.1.1" evidence="2"/>
<dbReference type="Pfam" id="PF01960">
    <property type="entry name" value="ArgJ"/>
    <property type="match status" value="1"/>
</dbReference>
<gene>
    <name evidence="2" type="primary">argJ</name>
    <name evidence="4" type="ORF">H4W79_001650</name>
</gene>
<dbReference type="EC" id="2.3.1.35" evidence="2"/>
<comment type="caution">
    <text evidence="4">The sequence shown here is derived from an EMBL/GenBank/DDBJ whole genome shotgun (WGS) entry which is preliminary data.</text>
</comment>
<organism evidence="4 5">
    <name type="scientific">Nocardiopsis terrae</name>
    <dbReference type="NCBI Taxonomy" id="372655"/>
    <lineage>
        <taxon>Bacteria</taxon>
        <taxon>Bacillati</taxon>
        <taxon>Actinomycetota</taxon>
        <taxon>Actinomycetes</taxon>
        <taxon>Streptosporangiales</taxon>
        <taxon>Nocardiopsidaceae</taxon>
        <taxon>Nocardiopsis</taxon>
    </lineage>
</organism>
<keyword evidence="5" id="KW-1185">Reference proteome</keyword>
<keyword evidence="2" id="KW-0068">Autocatalytic cleavage</keyword>
<comment type="pathway">
    <text evidence="2">Amino-acid biosynthesis; L-arginine biosynthesis; N(2)-acetyl-L-ornithine from L-glutamate: step 1/4.</text>
</comment>
<dbReference type="SUPFAM" id="SSF56266">
    <property type="entry name" value="DmpA/ArgJ-like"/>
    <property type="match status" value="1"/>
</dbReference>
<comment type="caution">
    <text evidence="2">Lacks conserved residue(s) required for the propagation of feature annotation.</text>
</comment>